<evidence type="ECO:0000313" key="3">
    <source>
        <dbReference type="EMBL" id="GET92236.1"/>
    </source>
</evidence>
<feature type="compositionally biased region" description="Acidic residues" evidence="2">
    <location>
        <begin position="439"/>
        <end position="448"/>
    </location>
</feature>
<reference evidence="3" key="1">
    <citation type="submission" date="2019-11" db="EMBL/GenBank/DDBJ databases">
        <title>Leishmania tarentolae CDS.</title>
        <authorList>
            <person name="Goto Y."/>
            <person name="Yamagishi J."/>
        </authorList>
    </citation>
    <scope>NUCLEOTIDE SEQUENCE [LARGE SCALE GENOMIC DNA]</scope>
    <source>
        <strain evidence="3">Parrot Tar II</strain>
    </source>
</reference>
<name>A0A640KRH9_LEITA</name>
<feature type="region of interest" description="Disordered" evidence="2">
    <location>
        <begin position="1"/>
        <end position="132"/>
    </location>
</feature>
<feature type="region of interest" description="Disordered" evidence="2">
    <location>
        <begin position="859"/>
        <end position="878"/>
    </location>
</feature>
<evidence type="ECO:0000256" key="2">
    <source>
        <dbReference type="SAM" id="MobiDB-lite"/>
    </source>
</evidence>
<accession>A0A640KRH9</accession>
<feature type="compositionally biased region" description="Basic and acidic residues" evidence="2">
    <location>
        <begin position="1166"/>
        <end position="1177"/>
    </location>
</feature>
<feature type="compositionally biased region" description="Polar residues" evidence="2">
    <location>
        <begin position="106"/>
        <end position="118"/>
    </location>
</feature>
<dbReference type="VEuPathDB" id="TriTrypDB:LtaPh_3416200"/>
<feature type="compositionally biased region" description="Low complexity" evidence="2">
    <location>
        <begin position="119"/>
        <end position="131"/>
    </location>
</feature>
<organism evidence="3 4">
    <name type="scientific">Leishmania tarentolae</name>
    <name type="common">Sauroleishmania tarentolae</name>
    <dbReference type="NCBI Taxonomy" id="5689"/>
    <lineage>
        <taxon>Eukaryota</taxon>
        <taxon>Discoba</taxon>
        <taxon>Euglenozoa</taxon>
        <taxon>Kinetoplastea</taxon>
        <taxon>Metakinetoplastina</taxon>
        <taxon>Trypanosomatida</taxon>
        <taxon>Trypanosomatidae</taxon>
        <taxon>Leishmaniinae</taxon>
        <taxon>Leishmania</taxon>
        <taxon>lizard Leishmania</taxon>
    </lineage>
</organism>
<feature type="compositionally biased region" description="Low complexity" evidence="2">
    <location>
        <begin position="869"/>
        <end position="878"/>
    </location>
</feature>
<dbReference type="EMBL" id="BLBS01000054">
    <property type="protein sequence ID" value="GET92236.1"/>
    <property type="molecule type" value="Genomic_DNA"/>
</dbReference>
<dbReference type="AlphaFoldDB" id="A0A640KRH9"/>
<feature type="region of interest" description="Disordered" evidence="2">
    <location>
        <begin position="423"/>
        <end position="455"/>
    </location>
</feature>
<comment type="caution">
    <text evidence="3">The sequence shown here is derived from an EMBL/GenBank/DDBJ whole genome shotgun (WGS) entry which is preliminary data.</text>
</comment>
<proteinExistence type="predicted"/>
<feature type="compositionally biased region" description="Polar residues" evidence="2">
    <location>
        <begin position="38"/>
        <end position="47"/>
    </location>
</feature>
<gene>
    <name evidence="3" type="ORF">LtaPh_3416200</name>
</gene>
<feature type="coiled-coil region" evidence="1">
    <location>
        <begin position="990"/>
        <end position="1017"/>
    </location>
</feature>
<evidence type="ECO:0000256" key="1">
    <source>
        <dbReference type="SAM" id="Coils"/>
    </source>
</evidence>
<protein>
    <submittedName>
        <fullName evidence="3">Uncharacterized protein</fullName>
    </submittedName>
</protein>
<feature type="compositionally biased region" description="Basic and acidic residues" evidence="2">
    <location>
        <begin position="96"/>
        <end position="105"/>
    </location>
</feature>
<feature type="region of interest" description="Disordered" evidence="2">
    <location>
        <begin position="1166"/>
        <end position="1195"/>
    </location>
</feature>
<sequence length="1275" mass="136757">MELEKAESSAGGTAGSETLPRTHTIRDPIDPREDLASPLSNIDSYHQNPRADEQNGGIFSSLPSSPRASASTNGPGQIDYGVSKGYTGALRQQQGRAEHNVKDSNSHANSKASQQRMQSSTPLTPPSSTSTVKTVNCIYTPLRLDSQLLASPWSGYGWPAVQAPSPTRTGGASAAVPLSSYWNTNSSPMLYPPGSPTAHNSGCRIISPSMQSLRQVPPHQQQHGNDGTSPAQLSFSNLGHDNSFFAASSSFASPASIGVVHSTILDAPLQVSLMPPPSRGDRPLFSFGNSIVQSAPFTHTLSTSASCGHSIYHDTMLELGHYKSEANNPLATVVGGGSYGHDTNSVRGSGNTFSLGNMATVVESSNTHPRHFSVSASSEDVSGSNAEILVGMGSMDWRRLERPSPGCSSLADQLTAQSGVQRTGSLGSHANIPDHESYDIDFSDEGEEGTEKARQNFNRTPEVLASTGRGKHAAATVSTAAYLGEVTSQTSGEVNVPAQLEHTARPDGENNNEGGLSLPMSTPTYSDSLVIAAAAATLPRGKAGEIVTPFVSLPLRSRIGSPSPAGATSVTMTGRAIHDLHLFTPSPIDQGVHVCGTMRDSATRNSPSEQSTSTLSLIPAVGVWQASPAIMSAWHSSNLTPTTTFSIAHTLQDLLEMLRLLQSDIDNVGNQLSVYEQMVRRSIRSTLSMLLLLTTELAHSVALAVMEASEGVEEPAAAADQATTYTKLQVDIAEAAASCDERLRATIDTVKREQENLEPVLLTTMLARGATASLLQFLERPYITSRTQSGRGACGPSSLSVAPLTPERIDELLDNQTLQDELSTNWPQFMSTYNRQVLRYLCLRVLYVALSREDNTAGDVATEQQSCHTTTDADATSTPSTALETIVSAWVEEQVLQWAAQQPTINSTLDDTDGLAVCEALCRELPSFERVIEVVSSVHDGEVWRWWYSLLNDVMPCNFRVRDNKPIFDYVEKQLMDSPTAPALAVQTALSRHEMTVDEVEQALEKAESTLSSLEEIGKAQRVNILQHILRHIFVFALVSSVQRTLGKDTPVSGAQLATYVQLQRKSLEDVEAQLSAHYTDCTSHIKHVRTFMSLFPDAASAAQAPFQPKPLARRTSASISGMRTHKNQPHHSLFSRSLSDLQADDTLFQWNCSSVASLAVLLTRPRRDSDATERSDSIPATMATDASVGSSEEEGTRGAAALALDVATRSAATVQSLCALLQSDVGVTGSHQTYGASPAQMSTPSTRALRRLQVSLSETNHCIRVCMTSLRIVD</sequence>
<evidence type="ECO:0000313" key="4">
    <source>
        <dbReference type="Proteomes" id="UP000419144"/>
    </source>
</evidence>
<keyword evidence="1" id="KW-0175">Coiled coil</keyword>
<dbReference type="OrthoDB" id="273708at2759"/>
<feature type="compositionally biased region" description="Basic and acidic residues" evidence="2">
    <location>
        <begin position="24"/>
        <end position="35"/>
    </location>
</feature>
<dbReference type="Proteomes" id="UP000419144">
    <property type="component" value="Unassembled WGS sequence"/>
</dbReference>
<keyword evidence="4" id="KW-1185">Reference proteome</keyword>
<feature type="compositionally biased region" description="Low complexity" evidence="2">
    <location>
        <begin position="60"/>
        <end position="71"/>
    </location>
</feature>